<feature type="transmembrane region" description="Helical" evidence="8">
    <location>
        <begin position="264"/>
        <end position="283"/>
    </location>
</feature>
<dbReference type="InterPro" id="IPR050297">
    <property type="entry name" value="LipidA_mod_glycosyltrf_83"/>
</dbReference>
<protein>
    <submittedName>
        <fullName evidence="10">ArnT family glycosyltransferase</fullName>
        <ecNumber evidence="10">2.4.-.-</ecNumber>
    </submittedName>
</protein>
<dbReference type="RefSeq" id="WP_096451840.1">
    <property type="nucleotide sequence ID" value="NZ_JBHSOG010000024.1"/>
</dbReference>
<evidence type="ECO:0000256" key="1">
    <source>
        <dbReference type="ARBA" id="ARBA00004651"/>
    </source>
</evidence>
<evidence type="ECO:0000256" key="4">
    <source>
        <dbReference type="ARBA" id="ARBA00022679"/>
    </source>
</evidence>
<feature type="transmembrane region" description="Helical" evidence="8">
    <location>
        <begin position="181"/>
        <end position="198"/>
    </location>
</feature>
<keyword evidence="5 8" id="KW-0812">Transmembrane</keyword>
<dbReference type="EC" id="2.4.-.-" evidence="10"/>
<dbReference type="EMBL" id="JBHSOG010000024">
    <property type="protein sequence ID" value="MFC5769105.1"/>
    <property type="molecule type" value="Genomic_DNA"/>
</dbReference>
<feature type="transmembrane region" description="Helical" evidence="8">
    <location>
        <begin position="144"/>
        <end position="169"/>
    </location>
</feature>
<keyword evidence="2" id="KW-1003">Cell membrane</keyword>
<feature type="transmembrane region" description="Helical" evidence="8">
    <location>
        <begin position="295"/>
        <end position="315"/>
    </location>
</feature>
<sequence length="507" mass="55968">MTPLPDAFRPAGHRSSASVPAWLLPVLALAFTAYRAWVILHLDIDPYVDEAYYWGWAQALDWGYYSKPPLIAGLIALCQALFGDGLLALKAPSLILYPATALLVQQLGRRLFDARIGFWAGLAFLTMPIVSALGLFVSTDAPLLFFWALGMLLLWRVLQSGSSAGWLAVGVVAGLGMMSKYTMAAFVGSAFLALLAHPGGWRQLLRPGPWLALAAACAVFAPNVWWNWQHGFPTFQHTAEITRIGGTAAADRGWKPGEFFEFLGAQWMSFGPLLAIALAWALLHLRRLWADTRLRFLLMLVLPLLVVVGVQALTGRANGNWAAPIFVGGCILVPAFLAQGGRGRWRLAVAAVVLNLLLAPLAYHWPDLLRAAGKELTARNDPYKRARGWQAFSEAVRPYLAQQSPDDPDPVLLSDDRELLAQLIWHLRPARYARWQPQAHVTDHYGLTAPLTPQTGRRFLFVTDRADAGAIAARFGSADRLGEVDVAVYPKLHRRATVWLMRDFHGY</sequence>
<evidence type="ECO:0000313" key="11">
    <source>
        <dbReference type="Proteomes" id="UP001595974"/>
    </source>
</evidence>
<name>A0ABW1APN3_9RHOO</name>
<feature type="transmembrane region" description="Helical" evidence="8">
    <location>
        <begin position="345"/>
        <end position="365"/>
    </location>
</feature>
<organism evidence="10 11">
    <name type="scientific">Thauera sinica</name>
    <dbReference type="NCBI Taxonomy" id="2665146"/>
    <lineage>
        <taxon>Bacteria</taxon>
        <taxon>Pseudomonadati</taxon>
        <taxon>Pseudomonadota</taxon>
        <taxon>Betaproteobacteria</taxon>
        <taxon>Rhodocyclales</taxon>
        <taxon>Zoogloeaceae</taxon>
        <taxon>Thauera</taxon>
    </lineage>
</organism>
<keyword evidence="6 8" id="KW-1133">Transmembrane helix</keyword>
<evidence type="ECO:0000256" key="5">
    <source>
        <dbReference type="ARBA" id="ARBA00022692"/>
    </source>
</evidence>
<dbReference type="PANTHER" id="PTHR33908">
    <property type="entry name" value="MANNOSYLTRANSFERASE YKCB-RELATED"/>
    <property type="match status" value="1"/>
</dbReference>
<evidence type="ECO:0000313" key="10">
    <source>
        <dbReference type="EMBL" id="MFC5769105.1"/>
    </source>
</evidence>
<feature type="domain" description="Glycosyltransferase RgtA/B/C/D-like" evidence="9">
    <location>
        <begin position="66"/>
        <end position="226"/>
    </location>
</feature>
<evidence type="ECO:0000259" key="9">
    <source>
        <dbReference type="Pfam" id="PF13231"/>
    </source>
</evidence>
<feature type="transmembrane region" description="Helical" evidence="8">
    <location>
        <begin position="21"/>
        <end position="42"/>
    </location>
</feature>
<keyword evidence="4 10" id="KW-0808">Transferase</keyword>
<proteinExistence type="predicted"/>
<keyword evidence="3 10" id="KW-0328">Glycosyltransferase</keyword>
<evidence type="ECO:0000256" key="7">
    <source>
        <dbReference type="ARBA" id="ARBA00023136"/>
    </source>
</evidence>
<comment type="caution">
    <text evidence="10">The sequence shown here is derived from an EMBL/GenBank/DDBJ whole genome shotgun (WGS) entry which is preliminary data.</text>
</comment>
<reference evidence="11" key="1">
    <citation type="journal article" date="2019" name="Int. J. Syst. Evol. Microbiol.">
        <title>The Global Catalogue of Microorganisms (GCM) 10K type strain sequencing project: providing services to taxonomists for standard genome sequencing and annotation.</title>
        <authorList>
            <consortium name="The Broad Institute Genomics Platform"/>
            <consortium name="The Broad Institute Genome Sequencing Center for Infectious Disease"/>
            <person name="Wu L."/>
            <person name="Ma J."/>
        </authorList>
    </citation>
    <scope>NUCLEOTIDE SEQUENCE [LARGE SCALE GENOMIC DNA]</scope>
    <source>
        <strain evidence="11">SHR3</strain>
    </source>
</reference>
<evidence type="ECO:0000256" key="8">
    <source>
        <dbReference type="SAM" id="Phobius"/>
    </source>
</evidence>
<dbReference type="InterPro" id="IPR038731">
    <property type="entry name" value="RgtA/B/C-like"/>
</dbReference>
<accession>A0ABW1APN3</accession>
<keyword evidence="11" id="KW-1185">Reference proteome</keyword>
<evidence type="ECO:0000256" key="2">
    <source>
        <dbReference type="ARBA" id="ARBA00022475"/>
    </source>
</evidence>
<evidence type="ECO:0000256" key="6">
    <source>
        <dbReference type="ARBA" id="ARBA00022989"/>
    </source>
</evidence>
<dbReference type="PANTHER" id="PTHR33908:SF11">
    <property type="entry name" value="MEMBRANE PROTEIN"/>
    <property type="match status" value="1"/>
</dbReference>
<feature type="transmembrane region" description="Helical" evidence="8">
    <location>
        <begin position="321"/>
        <end position="338"/>
    </location>
</feature>
<gene>
    <name evidence="10" type="ORF">ACFPTN_06935</name>
</gene>
<feature type="transmembrane region" description="Helical" evidence="8">
    <location>
        <begin position="118"/>
        <end position="137"/>
    </location>
</feature>
<dbReference type="GO" id="GO:0016757">
    <property type="term" value="F:glycosyltransferase activity"/>
    <property type="evidence" value="ECO:0007669"/>
    <property type="project" value="UniProtKB-KW"/>
</dbReference>
<keyword evidence="7 8" id="KW-0472">Membrane</keyword>
<comment type="subcellular location">
    <subcellularLocation>
        <location evidence="1">Cell membrane</location>
        <topology evidence="1">Multi-pass membrane protein</topology>
    </subcellularLocation>
</comment>
<dbReference type="Proteomes" id="UP001595974">
    <property type="component" value="Unassembled WGS sequence"/>
</dbReference>
<dbReference type="Pfam" id="PF13231">
    <property type="entry name" value="PMT_2"/>
    <property type="match status" value="1"/>
</dbReference>
<evidence type="ECO:0000256" key="3">
    <source>
        <dbReference type="ARBA" id="ARBA00022676"/>
    </source>
</evidence>